<feature type="domain" description="Ice-binding protein C-terminal" evidence="1">
    <location>
        <begin position="209"/>
        <end position="232"/>
    </location>
</feature>
<evidence type="ECO:0000313" key="2">
    <source>
        <dbReference type="EMBL" id="VAX15001.1"/>
    </source>
</evidence>
<dbReference type="Pfam" id="PF07589">
    <property type="entry name" value="PEP-CTERM"/>
    <property type="match status" value="1"/>
</dbReference>
<protein>
    <recommendedName>
        <fullName evidence="1">Ice-binding protein C-terminal domain-containing protein</fullName>
    </recommendedName>
</protein>
<dbReference type="InterPro" id="IPR013424">
    <property type="entry name" value="Ice-binding_C"/>
</dbReference>
<accession>A0A3B1BKD0</accession>
<name>A0A3B1BKD0_9ZZZZ</name>
<reference evidence="2" key="1">
    <citation type="submission" date="2018-06" db="EMBL/GenBank/DDBJ databases">
        <authorList>
            <person name="Zhirakovskaya E."/>
        </authorList>
    </citation>
    <scope>NUCLEOTIDE SEQUENCE</scope>
</reference>
<gene>
    <name evidence="2" type="ORF">MNBD_NITROSPINAE01-1633</name>
</gene>
<dbReference type="AlphaFoldDB" id="A0A3B1BKD0"/>
<dbReference type="NCBIfam" id="TIGR02595">
    <property type="entry name" value="PEP_CTERM"/>
    <property type="match status" value="1"/>
</dbReference>
<dbReference type="Gene3D" id="2.60.120.260">
    <property type="entry name" value="Galactose-binding domain-like"/>
    <property type="match status" value="1"/>
</dbReference>
<evidence type="ECO:0000259" key="1">
    <source>
        <dbReference type="Pfam" id="PF07589"/>
    </source>
</evidence>
<dbReference type="EMBL" id="UOGC01000002">
    <property type="protein sequence ID" value="VAX15001.1"/>
    <property type="molecule type" value="Genomic_DNA"/>
</dbReference>
<sequence length="234" mass="25762">MQLIDSSPQRIRANQQNIAIVVVALFALSTTASALPVTNVALNKQVTLEGTFFNNAGSWGGTYPTQPAISSAQQALADTVTDGIFKPDEWQWNNGTTWWDTHNRPAAYVNIDLAGTFYLESFVVQADDNDAYLLEYWNLTSFSWATAWNVPNFGNHGWGLQTRPNDTNNSERYMLGTPITTTKLRLSGVGGDQYYSTSEIQAFGYKTQDVPEPATLLLLGAGLMAGGLVRRKRV</sequence>
<organism evidence="2">
    <name type="scientific">hydrothermal vent metagenome</name>
    <dbReference type="NCBI Taxonomy" id="652676"/>
    <lineage>
        <taxon>unclassified sequences</taxon>
        <taxon>metagenomes</taxon>
        <taxon>ecological metagenomes</taxon>
    </lineage>
</organism>
<proteinExistence type="predicted"/>